<dbReference type="CDD" id="cd04433">
    <property type="entry name" value="AFD_class_I"/>
    <property type="match status" value="1"/>
</dbReference>
<dbReference type="PANTHER" id="PTHR43201:SF5">
    <property type="entry name" value="MEDIUM-CHAIN ACYL-COA LIGASE ACSF2, MITOCHONDRIAL"/>
    <property type="match status" value="1"/>
</dbReference>
<dbReference type="InterPro" id="IPR042099">
    <property type="entry name" value="ANL_N_sf"/>
</dbReference>
<sequence>MSLSLIKSLVRLHLITPLGLYTIIRCFMYEGITLMAVLRFSAKYYPENTAIVSEKRKLTYRQLYHQARNLSKFLWQQYQLKEDMRVALLCRNHHVSSILLPALSRLGVKIKLINTDICESKIKEIAEKQVFKLFIYDEEFSDRIQSDMLPFTCISTESIKEISAEDYHHVKLPKVKRGGDISIFTGGSSGKYSEAARRTGVIQFLSPFIALIERIKIQNYNSVLIALPFYHGFGLATWIISLVMGKKICLMRHFDATEALQMILNERIEVLPVVPAILSRIWQQPNAHSMMQSVRCIISGGDRLDKRLVEQTHNILGPVCYNLYGTTEAGLLMLATPDDLDNNKETTIGRPIRGVCTEIRNISSEDIGTLWVKCSCAMLGQQHHWQPTSDLVFKNNNGYYFHKGRADSMIVCGGENVFPGHVEQIINGHPSVIQSMVYAVEDPKFGNVLNAQVELKTDMHISDKELKQWLRQRLSRPEMPHHIIFGEFSLLSTGKISKQRT</sequence>
<proteinExistence type="inferred from homology"/>
<organism evidence="6 7">
    <name type="scientific">Prevotella koreensis</name>
    <dbReference type="NCBI Taxonomy" id="2490854"/>
    <lineage>
        <taxon>Bacteria</taxon>
        <taxon>Pseudomonadati</taxon>
        <taxon>Bacteroidota</taxon>
        <taxon>Bacteroidia</taxon>
        <taxon>Bacteroidales</taxon>
        <taxon>Prevotellaceae</taxon>
        <taxon>Prevotella</taxon>
    </lineage>
</organism>
<evidence type="ECO:0000256" key="2">
    <source>
        <dbReference type="ARBA" id="ARBA00022598"/>
    </source>
</evidence>
<keyword evidence="7" id="KW-1185">Reference proteome</keyword>
<comment type="caution">
    <text evidence="6">The sequence shown here is derived from an EMBL/GenBank/DDBJ whole genome shotgun (WGS) entry which is preliminary data.</text>
</comment>
<dbReference type="SUPFAM" id="SSF56801">
    <property type="entry name" value="Acetyl-CoA synthetase-like"/>
    <property type="match status" value="1"/>
</dbReference>
<feature type="domain" description="AMP-dependent synthetase/ligase" evidence="4">
    <location>
        <begin position="41"/>
        <end position="380"/>
    </location>
</feature>
<keyword evidence="3" id="KW-0812">Transmembrane</keyword>
<dbReference type="AlphaFoldDB" id="A0A432LJD2"/>
<evidence type="ECO:0000256" key="3">
    <source>
        <dbReference type="SAM" id="Phobius"/>
    </source>
</evidence>
<dbReference type="InterPro" id="IPR045851">
    <property type="entry name" value="AMP-bd_C_sf"/>
</dbReference>
<evidence type="ECO:0000313" key="7">
    <source>
        <dbReference type="Proteomes" id="UP000278983"/>
    </source>
</evidence>
<keyword evidence="3" id="KW-1133">Transmembrane helix</keyword>
<keyword evidence="3" id="KW-0472">Membrane</keyword>
<dbReference type="InterPro" id="IPR000873">
    <property type="entry name" value="AMP-dep_synth/lig_dom"/>
</dbReference>
<dbReference type="Gene3D" id="3.30.300.30">
    <property type="match status" value="1"/>
</dbReference>
<comment type="similarity">
    <text evidence="1">Belongs to the ATP-dependent AMP-binding enzyme family.</text>
</comment>
<feature type="transmembrane region" description="Helical" evidence="3">
    <location>
        <begin position="20"/>
        <end position="38"/>
    </location>
</feature>
<keyword evidence="2" id="KW-0436">Ligase</keyword>
<evidence type="ECO:0000259" key="4">
    <source>
        <dbReference type="Pfam" id="PF00501"/>
    </source>
</evidence>
<protein>
    <submittedName>
        <fullName evidence="6">AMP-binding protein</fullName>
    </submittedName>
</protein>
<gene>
    <name evidence="6" type="ORF">EHV08_01200</name>
</gene>
<reference evidence="6 7" key="1">
    <citation type="submission" date="2018-12" db="EMBL/GenBank/DDBJ databases">
        <title>Genome sequencing of Prevotella sp. KCOM 3155 (= JS262).</title>
        <authorList>
            <person name="Kook J.-K."/>
            <person name="Park S.-N."/>
            <person name="Lim Y.K."/>
        </authorList>
    </citation>
    <scope>NUCLEOTIDE SEQUENCE [LARGE SCALE GENOMIC DNA]</scope>
    <source>
        <strain evidence="6 7">KCOM 3155</strain>
    </source>
</reference>
<dbReference type="RefSeq" id="WP_126677617.1">
    <property type="nucleotide sequence ID" value="NZ_RYYU01000001.1"/>
</dbReference>
<evidence type="ECO:0000313" key="6">
    <source>
        <dbReference type="EMBL" id="RUL58519.1"/>
    </source>
</evidence>
<feature type="transmembrane region" description="Helical" evidence="3">
    <location>
        <begin position="223"/>
        <end position="244"/>
    </location>
</feature>
<dbReference type="GO" id="GO:0006631">
    <property type="term" value="P:fatty acid metabolic process"/>
    <property type="evidence" value="ECO:0007669"/>
    <property type="project" value="TreeGrafter"/>
</dbReference>
<dbReference type="EMBL" id="RYYU01000001">
    <property type="protein sequence ID" value="RUL58519.1"/>
    <property type="molecule type" value="Genomic_DNA"/>
</dbReference>
<accession>A0A432LJD2</accession>
<feature type="domain" description="AMP-binding enzyme C-terminal" evidence="5">
    <location>
        <begin position="422"/>
        <end position="487"/>
    </location>
</feature>
<dbReference type="Pfam" id="PF00501">
    <property type="entry name" value="AMP-binding"/>
    <property type="match status" value="1"/>
</dbReference>
<dbReference type="Gene3D" id="3.40.50.12780">
    <property type="entry name" value="N-terminal domain of ligase-like"/>
    <property type="match status" value="1"/>
</dbReference>
<name>A0A432LJD2_9BACT</name>
<dbReference type="OrthoDB" id="9765680at2"/>
<dbReference type="PANTHER" id="PTHR43201">
    <property type="entry name" value="ACYL-COA SYNTHETASE"/>
    <property type="match status" value="1"/>
</dbReference>
<dbReference type="Pfam" id="PF13193">
    <property type="entry name" value="AMP-binding_C"/>
    <property type="match status" value="1"/>
</dbReference>
<dbReference type="GO" id="GO:0031956">
    <property type="term" value="F:medium-chain fatty acid-CoA ligase activity"/>
    <property type="evidence" value="ECO:0007669"/>
    <property type="project" value="TreeGrafter"/>
</dbReference>
<evidence type="ECO:0000256" key="1">
    <source>
        <dbReference type="ARBA" id="ARBA00006432"/>
    </source>
</evidence>
<dbReference type="InterPro" id="IPR025110">
    <property type="entry name" value="AMP-bd_C"/>
</dbReference>
<dbReference type="Proteomes" id="UP000278983">
    <property type="component" value="Unassembled WGS sequence"/>
</dbReference>
<evidence type="ECO:0000259" key="5">
    <source>
        <dbReference type="Pfam" id="PF13193"/>
    </source>
</evidence>